<keyword evidence="8" id="KW-1185">Reference proteome</keyword>
<feature type="domain" description="DhaL" evidence="5">
    <location>
        <begin position="370"/>
        <end position="573"/>
    </location>
</feature>
<evidence type="ECO:0000256" key="2">
    <source>
        <dbReference type="ARBA" id="ARBA00022741"/>
    </source>
</evidence>
<dbReference type="InParanoid" id="A0A2V0PJT7"/>
<protein>
    <submittedName>
        <fullName evidence="7">3,4-dihydroxy-2-butanone kinase</fullName>
    </submittedName>
</protein>
<evidence type="ECO:0000256" key="4">
    <source>
        <dbReference type="ARBA" id="ARBA00022840"/>
    </source>
</evidence>
<name>A0A2V0PJT7_9CHLO</name>
<dbReference type="PROSITE" id="PS51481">
    <property type="entry name" value="DHAK"/>
    <property type="match status" value="1"/>
</dbReference>
<dbReference type="InterPro" id="IPR004006">
    <property type="entry name" value="DhaK_dom"/>
</dbReference>
<dbReference type="SMART" id="SM01120">
    <property type="entry name" value="Dak2"/>
    <property type="match status" value="1"/>
</dbReference>
<dbReference type="SUPFAM" id="SSF82549">
    <property type="entry name" value="DAK1/DegV-like"/>
    <property type="match status" value="1"/>
</dbReference>
<evidence type="ECO:0000256" key="3">
    <source>
        <dbReference type="ARBA" id="ARBA00022777"/>
    </source>
</evidence>
<dbReference type="Proteomes" id="UP000247498">
    <property type="component" value="Unassembled WGS sequence"/>
</dbReference>
<dbReference type="PROSITE" id="PS51480">
    <property type="entry name" value="DHAL"/>
    <property type="match status" value="1"/>
</dbReference>
<evidence type="ECO:0000259" key="6">
    <source>
        <dbReference type="PROSITE" id="PS51481"/>
    </source>
</evidence>
<dbReference type="GO" id="GO:0005524">
    <property type="term" value="F:ATP binding"/>
    <property type="evidence" value="ECO:0007669"/>
    <property type="project" value="UniProtKB-KW"/>
</dbReference>
<evidence type="ECO:0000313" key="7">
    <source>
        <dbReference type="EMBL" id="GBF98253.1"/>
    </source>
</evidence>
<dbReference type="STRING" id="307507.A0A2V0PJT7"/>
<keyword evidence="4" id="KW-0067">ATP-binding</keyword>
<keyword evidence="2" id="KW-0547">Nucleotide-binding</keyword>
<evidence type="ECO:0000256" key="1">
    <source>
        <dbReference type="ARBA" id="ARBA00022679"/>
    </source>
</evidence>
<keyword evidence="3 7" id="KW-0418">Kinase</keyword>
<dbReference type="Gene3D" id="3.40.50.10440">
    <property type="entry name" value="Dihydroxyacetone kinase, domain 1"/>
    <property type="match status" value="1"/>
</dbReference>
<dbReference type="FunFam" id="1.25.40.340:FF:000002">
    <property type="entry name" value="Dihydroxyacetone kinase, L subunit"/>
    <property type="match status" value="1"/>
</dbReference>
<feature type="domain" description="DhaK" evidence="6">
    <location>
        <begin position="9"/>
        <end position="325"/>
    </location>
</feature>
<gene>
    <name evidence="7" type="ORF">Rsub_11073</name>
</gene>
<accession>A0A2V0PJT7</accession>
<dbReference type="GO" id="GO:0019563">
    <property type="term" value="P:glycerol catabolic process"/>
    <property type="evidence" value="ECO:0007669"/>
    <property type="project" value="TreeGrafter"/>
</dbReference>
<dbReference type="PANTHER" id="PTHR28629:SF4">
    <property type="entry name" value="TRIOKINASE_FMN CYCLASE"/>
    <property type="match status" value="1"/>
</dbReference>
<dbReference type="EMBL" id="BDRX01000119">
    <property type="protein sequence ID" value="GBF98253.1"/>
    <property type="molecule type" value="Genomic_DNA"/>
</dbReference>
<dbReference type="Pfam" id="PF02733">
    <property type="entry name" value="Dak1"/>
    <property type="match status" value="1"/>
</dbReference>
<comment type="caution">
    <text evidence="7">The sequence shown here is derived from an EMBL/GenBank/DDBJ whole genome shotgun (WGS) entry which is preliminary data.</text>
</comment>
<dbReference type="Gene3D" id="3.30.1180.20">
    <property type="entry name" value="Dihydroxyacetone kinase, domain 2"/>
    <property type="match status" value="1"/>
</dbReference>
<dbReference type="GO" id="GO:0004371">
    <property type="term" value="F:glycerone kinase activity"/>
    <property type="evidence" value="ECO:0007669"/>
    <property type="project" value="InterPro"/>
</dbReference>
<dbReference type="SUPFAM" id="SSF101473">
    <property type="entry name" value="DhaL-like"/>
    <property type="match status" value="1"/>
</dbReference>
<dbReference type="InterPro" id="IPR036117">
    <property type="entry name" value="DhaL_dom_sf"/>
</dbReference>
<dbReference type="AlphaFoldDB" id="A0A2V0PJT7"/>
<proteinExistence type="predicted"/>
<dbReference type="InterPro" id="IPR004007">
    <property type="entry name" value="DhaL_dom"/>
</dbReference>
<dbReference type="GO" id="GO:0005829">
    <property type="term" value="C:cytosol"/>
    <property type="evidence" value="ECO:0007669"/>
    <property type="project" value="TreeGrafter"/>
</dbReference>
<dbReference type="PANTHER" id="PTHR28629">
    <property type="entry name" value="TRIOKINASE/FMN CYCLASE"/>
    <property type="match status" value="1"/>
</dbReference>
<reference evidence="7 8" key="1">
    <citation type="journal article" date="2018" name="Sci. Rep.">
        <title>Raphidocelis subcapitata (=Pseudokirchneriella subcapitata) provides an insight into genome evolution and environmental adaptations in the Sphaeropleales.</title>
        <authorList>
            <person name="Suzuki S."/>
            <person name="Yamaguchi H."/>
            <person name="Nakajima N."/>
            <person name="Kawachi M."/>
        </authorList>
    </citation>
    <scope>NUCLEOTIDE SEQUENCE [LARGE SCALE GENOMIC DNA]</scope>
    <source>
        <strain evidence="7 8">NIES-35</strain>
    </source>
</reference>
<dbReference type="FunFam" id="3.40.50.10440:FF:000001">
    <property type="entry name" value="Dihydroxyacetone kinase, DhaK subunit"/>
    <property type="match status" value="1"/>
</dbReference>
<keyword evidence="1" id="KW-0808">Transferase</keyword>
<sequence>MQQLLWAHASRRLVQDSLDGLVASVPHLRRIDAFPEIKVVVNADHAPSRVAVISGGGSGHEPAHAGFVGMGMLAAAVCGEVFASPSAEAVQTAIEAVAPSDVLLIVKNYSGDRIHFGLAAEAAKASGRRVALAVVDDDVAIETPGLAGRRGIAGTMLVHKVAGAAAADGASLDEVADAVRRAAASVATLGVAVAHAGPTPHAIELGLGIHGEPGFEKGQPAPLEELVPRMLRRVLGYRGAAHAALNSGAPLALLVNNLGGMSNLELAAVTHEALGWLRNQAHNVSRVYTGACVTSLDMSGFSLSLMSLDEARTRALDAPTAAPGWPTICGPVEPLESRVLPLPPAIAQLRAKRAALLAGRPLASATPQGRELDAAVRAAATALLPLTQHLNELDAAAGDGDCGSTVRTAAEALLAAPEGAFAGDAAEALEAAVAVIRASVGGSLGGLYAIGLSAAAGAMARGGSAAAAGPAEWSAALRAGLESVELYGRARPGHRTLLDALVPAAEALAAAADAGAGAAEAAHAAAAAAKAGAAATAGMAASAGCASYVRGSALKNEDPGAVAAAAWLQAVADSLAGGEGR</sequence>
<dbReference type="OrthoDB" id="1724672at2759"/>
<evidence type="ECO:0000313" key="8">
    <source>
        <dbReference type="Proteomes" id="UP000247498"/>
    </source>
</evidence>
<dbReference type="Pfam" id="PF02734">
    <property type="entry name" value="Dak2"/>
    <property type="match status" value="1"/>
</dbReference>
<dbReference type="InterPro" id="IPR050861">
    <property type="entry name" value="Dihydroxyacetone_Kinase"/>
</dbReference>
<organism evidence="7 8">
    <name type="scientific">Raphidocelis subcapitata</name>
    <dbReference type="NCBI Taxonomy" id="307507"/>
    <lineage>
        <taxon>Eukaryota</taxon>
        <taxon>Viridiplantae</taxon>
        <taxon>Chlorophyta</taxon>
        <taxon>core chlorophytes</taxon>
        <taxon>Chlorophyceae</taxon>
        <taxon>CS clade</taxon>
        <taxon>Sphaeropleales</taxon>
        <taxon>Selenastraceae</taxon>
        <taxon>Raphidocelis</taxon>
    </lineage>
</organism>
<dbReference type="Gene3D" id="1.25.40.340">
    <property type="match status" value="1"/>
</dbReference>
<evidence type="ECO:0000259" key="5">
    <source>
        <dbReference type="PROSITE" id="PS51480"/>
    </source>
</evidence>
<dbReference type="FunCoup" id="A0A2V0PJT7">
    <property type="interactions" value="1295"/>
</dbReference>